<dbReference type="InterPro" id="IPR009384">
    <property type="entry name" value="SwrD-like"/>
</dbReference>
<gene>
    <name evidence="1" type="ORF">HNQ46_000635</name>
    <name evidence="2" type="ORF">HXM90_01565</name>
    <name evidence="3" type="ORF">HXM91_02950</name>
</gene>
<evidence type="ECO:0000313" key="2">
    <source>
        <dbReference type="EMBL" id="MBF1272099.1"/>
    </source>
</evidence>
<dbReference type="Proteomes" id="UP000780721">
    <property type="component" value="Unassembled WGS sequence"/>
</dbReference>
<sequence length="81" mass="9635">MIRLTKLNGEEVFLNYFQILYIRRIPETKVKLANGDFYLVRDSVESIIEQVQGFLRKCLTFEDKFHEGEDVHEIKGKEREA</sequence>
<dbReference type="Proteomes" id="UP000522163">
    <property type="component" value="Unassembled WGS sequence"/>
</dbReference>
<protein>
    <submittedName>
        <fullName evidence="2">Flagellar FlbD family protein</fullName>
    </submittedName>
    <submittedName>
        <fullName evidence="1">Flagellar protein FlbD</fullName>
    </submittedName>
</protein>
<reference evidence="1 4" key="2">
    <citation type="submission" date="2020-08" db="EMBL/GenBank/DDBJ databases">
        <title>Genomic Encyclopedia of Type Strains, Phase IV (KMG-IV): sequencing the most valuable type-strain genomes for metagenomic binning, comparative biology and taxonomic classification.</title>
        <authorList>
            <person name="Goeker M."/>
        </authorList>
    </citation>
    <scope>NUCLEOTIDE SEQUENCE [LARGE SCALE GENOMIC DNA]</scope>
    <source>
        <strain evidence="1 4">DSM 17245</strain>
    </source>
</reference>
<reference evidence="2" key="1">
    <citation type="submission" date="2020-04" db="EMBL/GenBank/DDBJ databases">
        <title>Deep metagenomics examines the oral microbiome during advanced dental caries in children, revealing novel taxa and co-occurrences with host molecules.</title>
        <authorList>
            <person name="Baker J.L."/>
            <person name="Morton J.T."/>
            <person name="Dinis M."/>
            <person name="Alvarez R."/>
            <person name="Tran N.C."/>
            <person name="Knight R."/>
            <person name="Edlund A."/>
        </authorList>
    </citation>
    <scope>NUCLEOTIDE SEQUENCE</scope>
    <source>
        <strain evidence="2">JCVI_38_bin.19</strain>
        <strain evidence="3">JCVI_48_bin.5</strain>
    </source>
</reference>
<name>A0A7W9SEH0_9FIRM</name>
<comment type="caution">
    <text evidence="1">The sequence shown here is derived from an EMBL/GenBank/DDBJ whole genome shotgun (WGS) entry which is preliminary data.</text>
</comment>
<dbReference type="EMBL" id="JABZRA010000011">
    <property type="protein sequence ID" value="MBF1272099.1"/>
    <property type="molecule type" value="Genomic_DNA"/>
</dbReference>
<evidence type="ECO:0000313" key="4">
    <source>
        <dbReference type="Proteomes" id="UP000522163"/>
    </source>
</evidence>
<dbReference type="GeneID" id="85014193"/>
<proteinExistence type="predicted"/>
<dbReference type="PANTHER" id="PTHR39185">
    <property type="entry name" value="SWARMING MOTILITY PROTEIN SWRD"/>
    <property type="match status" value="1"/>
</dbReference>
<dbReference type="PANTHER" id="PTHR39185:SF1">
    <property type="entry name" value="SWARMING MOTILITY PROTEIN SWRD"/>
    <property type="match status" value="1"/>
</dbReference>
<organism evidence="1 4">
    <name type="scientific">Oribacterium sinus</name>
    <dbReference type="NCBI Taxonomy" id="237576"/>
    <lineage>
        <taxon>Bacteria</taxon>
        <taxon>Bacillati</taxon>
        <taxon>Bacillota</taxon>
        <taxon>Clostridia</taxon>
        <taxon>Lachnospirales</taxon>
        <taxon>Lachnospiraceae</taxon>
        <taxon>Oribacterium</taxon>
    </lineage>
</organism>
<dbReference type="Pfam" id="PF06289">
    <property type="entry name" value="FlbD"/>
    <property type="match status" value="1"/>
</dbReference>
<accession>A0A7W9SEH0</accession>
<dbReference type="EMBL" id="JABZRB010000052">
    <property type="protein sequence ID" value="MBF1304814.1"/>
    <property type="molecule type" value="Genomic_DNA"/>
</dbReference>
<dbReference type="Proteomes" id="UP000775770">
    <property type="component" value="Unassembled WGS sequence"/>
</dbReference>
<evidence type="ECO:0000313" key="1">
    <source>
        <dbReference type="EMBL" id="MBB6040672.1"/>
    </source>
</evidence>
<keyword evidence="1" id="KW-0282">Flagellum</keyword>
<dbReference type="RefSeq" id="WP_007156873.1">
    <property type="nucleotide sequence ID" value="NZ_CAUQIH010000015.1"/>
</dbReference>
<evidence type="ECO:0000313" key="3">
    <source>
        <dbReference type="EMBL" id="MBF1304814.1"/>
    </source>
</evidence>
<dbReference type="AlphaFoldDB" id="A0A7W9SEH0"/>
<keyword evidence="1" id="KW-0966">Cell projection</keyword>
<dbReference type="EMBL" id="JACHHH010000002">
    <property type="protein sequence ID" value="MBB6040672.1"/>
    <property type="molecule type" value="Genomic_DNA"/>
</dbReference>
<keyword evidence="1" id="KW-0969">Cilium</keyword>